<evidence type="ECO:0000313" key="12">
    <source>
        <dbReference type="EMBL" id="HIU13077.1"/>
    </source>
</evidence>
<comment type="similarity">
    <text evidence="6">Belongs to the GdpP/PdeA phosphodiesterase family.</text>
</comment>
<feature type="binding site" evidence="7">
    <location>
        <position position="439"/>
    </location>
    <ligand>
        <name>Mn(2+)</name>
        <dbReference type="ChEBI" id="CHEBI:29035"/>
        <label>2</label>
    </ligand>
</feature>
<keyword evidence="4 8" id="KW-1133">Transmembrane helix</keyword>
<feature type="transmembrane region" description="Helical" evidence="8">
    <location>
        <begin position="36"/>
        <end position="57"/>
    </location>
</feature>
<evidence type="ECO:0000256" key="4">
    <source>
        <dbReference type="ARBA" id="ARBA00022989"/>
    </source>
</evidence>
<dbReference type="InterPro" id="IPR001667">
    <property type="entry name" value="DDH_dom"/>
</dbReference>
<evidence type="ECO:0000256" key="3">
    <source>
        <dbReference type="ARBA" id="ARBA00022692"/>
    </source>
</evidence>
<dbReference type="GO" id="GO:0046872">
    <property type="term" value="F:metal ion binding"/>
    <property type="evidence" value="ECO:0007669"/>
    <property type="project" value="UniProtKB-KW"/>
</dbReference>
<evidence type="ECO:0000313" key="13">
    <source>
        <dbReference type="Proteomes" id="UP000824175"/>
    </source>
</evidence>
<dbReference type="EC" id="3.1.4.-" evidence="6"/>
<evidence type="ECO:0000259" key="11">
    <source>
        <dbReference type="Pfam" id="PF21370"/>
    </source>
</evidence>
<reference evidence="12" key="1">
    <citation type="submission" date="2020-10" db="EMBL/GenBank/DDBJ databases">
        <authorList>
            <person name="Gilroy R."/>
        </authorList>
    </citation>
    <scope>NUCLEOTIDE SEQUENCE</scope>
    <source>
        <strain evidence="12">CHK195-11698</strain>
    </source>
</reference>
<keyword evidence="5 6" id="KW-0472">Membrane</keyword>
<keyword evidence="7" id="KW-0464">Manganese</keyword>
<evidence type="ECO:0000259" key="9">
    <source>
        <dbReference type="Pfam" id="PF01368"/>
    </source>
</evidence>
<comment type="cofactor">
    <cofactor evidence="7">
        <name>Mn(2+)</name>
        <dbReference type="ChEBI" id="CHEBI:29035"/>
    </cofactor>
    <text evidence="7">For phosphodiesterase activity, probably binds 2 Mn(2+) per subunit.</text>
</comment>
<dbReference type="Pfam" id="PF02272">
    <property type="entry name" value="DHHA1"/>
    <property type="match status" value="1"/>
</dbReference>
<dbReference type="FunFam" id="3.90.1640.10:FF:000002">
    <property type="entry name" value="Cyclic-di-AMP phosphodiesterase"/>
    <property type="match status" value="1"/>
</dbReference>
<dbReference type="GO" id="GO:0003676">
    <property type="term" value="F:nucleic acid binding"/>
    <property type="evidence" value="ECO:0007669"/>
    <property type="project" value="UniProtKB-UniRule"/>
</dbReference>
<name>A0A9D1L0N3_9FIRM</name>
<dbReference type="AlphaFoldDB" id="A0A9D1L0N3"/>
<dbReference type="InterPro" id="IPR014528">
    <property type="entry name" value="GdpP/PdeA"/>
</dbReference>
<dbReference type="EMBL" id="DVMJ01000022">
    <property type="protein sequence ID" value="HIU13077.1"/>
    <property type="molecule type" value="Genomic_DNA"/>
</dbReference>
<comment type="subcellular location">
    <subcellularLocation>
        <location evidence="1">Cell membrane</location>
        <topology evidence="1">Multi-pass membrane protein</topology>
    </subcellularLocation>
</comment>
<comment type="catalytic activity">
    <reaction evidence="6">
        <text>3',3'-c-di-AMP + H2O = 5'-O-phosphonoadenylyl-(3'-&gt;5')-adenosine + H(+)</text>
        <dbReference type="Rhea" id="RHEA:54420"/>
        <dbReference type="ChEBI" id="CHEBI:15377"/>
        <dbReference type="ChEBI" id="CHEBI:15378"/>
        <dbReference type="ChEBI" id="CHEBI:71500"/>
        <dbReference type="ChEBI" id="CHEBI:138171"/>
    </reaction>
</comment>
<comment type="caution">
    <text evidence="12">The sequence shown here is derived from an EMBL/GenBank/DDBJ whole genome shotgun (WGS) entry which is preliminary data.</text>
</comment>
<keyword evidence="2 6" id="KW-1003">Cell membrane</keyword>
<feature type="binding site" evidence="7">
    <location>
        <position position="494"/>
    </location>
    <ligand>
        <name>Mn(2+)</name>
        <dbReference type="ChEBI" id="CHEBI:29035"/>
        <label>2</label>
    </ligand>
</feature>
<proteinExistence type="inferred from homology"/>
<feature type="transmembrane region" description="Helical" evidence="8">
    <location>
        <begin position="12"/>
        <end position="30"/>
    </location>
</feature>
<feature type="domain" description="DDH" evidence="9">
    <location>
        <begin position="334"/>
        <end position="490"/>
    </location>
</feature>
<organism evidence="12 13">
    <name type="scientific">Candidatus Fimiplasma intestinipullorum</name>
    <dbReference type="NCBI Taxonomy" id="2840825"/>
    <lineage>
        <taxon>Bacteria</taxon>
        <taxon>Bacillati</taxon>
        <taxon>Bacillota</taxon>
        <taxon>Clostridia</taxon>
        <taxon>Eubacteriales</taxon>
        <taxon>Candidatus Fimiplasma</taxon>
    </lineage>
</organism>
<evidence type="ECO:0000259" key="10">
    <source>
        <dbReference type="Pfam" id="PF02272"/>
    </source>
</evidence>
<feature type="binding site" evidence="7">
    <location>
        <position position="344"/>
    </location>
    <ligand>
        <name>Mn(2+)</name>
        <dbReference type="ChEBI" id="CHEBI:29035"/>
        <label>1</label>
    </ligand>
</feature>
<protein>
    <recommendedName>
        <fullName evidence="6">Cyclic-di-AMP phosphodiesterase</fullName>
        <ecNumber evidence="6">3.1.4.-</ecNumber>
    </recommendedName>
</protein>
<comment type="function">
    <text evidence="6">Has phosphodiesterase (PDE) activity against cyclic-di-AMP (c-di-AMP).</text>
</comment>
<dbReference type="PANTHER" id="PTHR47618:SF2">
    <property type="entry name" value="CYCLIC-DI-AMP PHOSPHODIESTERASE GDPP"/>
    <property type="match status" value="1"/>
</dbReference>
<dbReference type="PANTHER" id="PTHR47618">
    <property type="entry name" value="BIFUNCTIONAL OLIGORIBONUCLEASE AND PAP PHOSPHATASE NRNA"/>
    <property type="match status" value="1"/>
</dbReference>
<sequence length="651" mass="73841">MTEKLLKYKQHLLAVLIFEVIISALLFLLFQELAFALFMVVVLLSSLLLGALFLRLFRQVEDDAMTISKAIGTDAKNAFLFGFVGMIMYDDKHVITWASELFDELDWHVLGMKLEDWQPRFRNTFDDDEVTTMEIEGRYYEVYNNQDSHMLYLKDVSNYTTLYKAYREQKPVMLYLSVDNFDEVINSVDEQKGALLQSSIRTTLAQWAKEYQIVLKRYRQENYIGFLNDKIFSALVDSKFVILNRVREQASSLGAVMSLSIGISKTNGLKNMDEDANDALSLAFSRGGDQVVVKTEGEPLRFFGGNSETYAKNNRVRVRVIANSLNGLFKPASNVFVMGHKESDLDSFGASIGMARIARMAQKDVYIIIDPDSMEDKTRRAFHLLQKQEDYSERLITPARAMELINKESLLISVDNHKPSLAIAKELVEACSNIVVIDHHRRGEEFMARPILTYLEPAASSTVELITEFYEYMDHPVHLSELEATIMYAGLLVDTSSFKTRTGVRTFRVAATLKELGANVSHATELLQDDYVFTLKKAEFVQSAARYNEKVLIACGREDVTYSRVMLAKVGNELLDINETEASFVIGRVDEGTVAISSRSNGKINVQVIMEKMGGGGHFSMAACQVKNSSVMDVRKRLVEKLDEYYSEREE</sequence>
<dbReference type="PIRSF" id="PIRSF026583">
    <property type="entry name" value="YybT"/>
    <property type="match status" value="1"/>
</dbReference>
<reference evidence="12" key="2">
    <citation type="journal article" date="2021" name="PeerJ">
        <title>Extensive microbial diversity within the chicken gut microbiome revealed by metagenomics and culture.</title>
        <authorList>
            <person name="Gilroy R."/>
            <person name="Ravi A."/>
            <person name="Getino M."/>
            <person name="Pursley I."/>
            <person name="Horton D.L."/>
            <person name="Alikhan N.F."/>
            <person name="Baker D."/>
            <person name="Gharbi K."/>
            <person name="Hall N."/>
            <person name="Watson M."/>
            <person name="Adriaenssens E.M."/>
            <person name="Foster-Nyarko E."/>
            <person name="Jarju S."/>
            <person name="Secka A."/>
            <person name="Antonio M."/>
            <person name="Oren A."/>
            <person name="Chaudhuri R.R."/>
            <person name="La Ragione R."/>
            <person name="Hildebrand F."/>
            <person name="Pallen M.J."/>
        </authorList>
    </citation>
    <scope>NUCLEOTIDE SEQUENCE</scope>
    <source>
        <strain evidence="12">CHK195-11698</strain>
    </source>
</reference>
<dbReference type="Gene3D" id="3.30.450.20">
    <property type="entry name" value="PAS domain"/>
    <property type="match status" value="1"/>
</dbReference>
<evidence type="ECO:0000256" key="2">
    <source>
        <dbReference type="ARBA" id="ARBA00022475"/>
    </source>
</evidence>
<keyword evidence="6" id="KW-0378">Hydrolase</keyword>
<feature type="binding site" evidence="7">
    <location>
        <position position="415"/>
    </location>
    <ligand>
        <name>Mn(2+)</name>
        <dbReference type="ChEBI" id="CHEBI:29035"/>
        <label>1</label>
    </ligand>
</feature>
<keyword evidence="3 8" id="KW-0812">Transmembrane</keyword>
<evidence type="ECO:0000256" key="5">
    <source>
        <dbReference type="ARBA" id="ARBA00023136"/>
    </source>
</evidence>
<dbReference type="InterPro" id="IPR038763">
    <property type="entry name" value="DHH_sf"/>
</dbReference>
<dbReference type="Pfam" id="PF01368">
    <property type="entry name" value="DHH"/>
    <property type="match status" value="1"/>
</dbReference>
<evidence type="ECO:0000256" key="6">
    <source>
        <dbReference type="PIRNR" id="PIRNR026583"/>
    </source>
</evidence>
<dbReference type="Gene3D" id="3.10.310.30">
    <property type="match status" value="1"/>
</dbReference>
<dbReference type="GO" id="GO:0016787">
    <property type="term" value="F:hydrolase activity"/>
    <property type="evidence" value="ECO:0007669"/>
    <property type="project" value="UniProtKB-UniRule"/>
</dbReference>
<feature type="binding site" evidence="7">
    <location>
        <position position="346"/>
    </location>
    <ligand>
        <name>Mn(2+)</name>
        <dbReference type="ChEBI" id="CHEBI:29035"/>
        <label>2</label>
    </ligand>
</feature>
<gene>
    <name evidence="12" type="ORF">IAD15_03300</name>
</gene>
<evidence type="ECO:0000256" key="7">
    <source>
        <dbReference type="PIRSR" id="PIRSR026583-50"/>
    </source>
</evidence>
<feature type="binding site" evidence="7">
    <location>
        <position position="415"/>
    </location>
    <ligand>
        <name>Mn(2+)</name>
        <dbReference type="ChEBI" id="CHEBI:29035"/>
        <label>2</label>
    </ligand>
</feature>
<dbReference type="GO" id="GO:0005886">
    <property type="term" value="C:plasma membrane"/>
    <property type="evidence" value="ECO:0007669"/>
    <property type="project" value="UniProtKB-SubCell"/>
</dbReference>
<feature type="domain" description="Cyclic-di-AMP phosphodiesterase GdpP-like PAS" evidence="11">
    <location>
        <begin position="84"/>
        <end position="156"/>
    </location>
</feature>
<evidence type="ECO:0000256" key="8">
    <source>
        <dbReference type="SAM" id="Phobius"/>
    </source>
</evidence>
<dbReference type="SUPFAM" id="SSF64182">
    <property type="entry name" value="DHH phosphoesterases"/>
    <property type="match status" value="1"/>
</dbReference>
<dbReference type="Proteomes" id="UP000824175">
    <property type="component" value="Unassembled WGS sequence"/>
</dbReference>
<keyword evidence="7" id="KW-0479">Metal-binding</keyword>
<feature type="binding site" evidence="7">
    <location>
        <position position="340"/>
    </location>
    <ligand>
        <name>Mn(2+)</name>
        <dbReference type="ChEBI" id="CHEBI:29035"/>
        <label>1</label>
    </ligand>
</feature>
<dbReference type="InterPro" id="IPR003156">
    <property type="entry name" value="DHHA1_dom"/>
</dbReference>
<dbReference type="InterPro" id="IPR051319">
    <property type="entry name" value="Oligoribo/pAp-PDE_c-di-AMP_PDE"/>
</dbReference>
<dbReference type="Pfam" id="PF24898">
    <property type="entry name" value="GGDEF_GdpP"/>
    <property type="match status" value="1"/>
</dbReference>
<evidence type="ECO:0000256" key="1">
    <source>
        <dbReference type="ARBA" id="ARBA00004651"/>
    </source>
</evidence>
<dbReference type="Pfam" id="PF21370">
    <property type="entry name" value="PAS_GdpP"/>
    <property type="match status" value="1"/>
</dbReference>
<accession>A0A9D1L0N3</accession>
<feature type="domain" description="DHHA1" evidence="10">
    <location>
        <begin position="561"/>
        <end position="646"/>
    </location>
</feature>
<dbReference type="InterPro" id="IPR049553">
    <property type="entry name" value="GdpP-like_PAS"/>
</dbReference>
<dbReference type="Gene3D" id="3.90.1640.10">
    <property type="entry name" value="inorganic pyrophosphatase (n-terminal core)"/>
    <property type="match status" value="1"/>
</dbReference>